<feature type="region of interest" description="Disordered" evidence="4">
    <location>
        <begin position="316"/>
        <end position="345"/>
    </location>
</feature>
<protein>
    <recommendedName>
        <fullName evidence="9">Aspartate transcarbamylase</fullName>
    </recommendedName>
</protein>
<dbReference type="Pfam" id="PF02729">
    <property type="entry name" value="OTCace_N"/>
    <property type="match status" value="1"/>
</dbReference>
<dbReference type="PRINTS" id="PR00101">
    <property type="entry name" value="ATCASE"/>
</dbReference>
<evidence type="ECO:0000313" key="7">
    <source>
        <dbReference type="EMBL" id="MFC5395444.1"/>
    </source>
</evidence>
<feature type="domain" description="Aspartate/ornithine carbamoyltransferase Asp/Orn-binding" evidence="5">
    <location>
        <begin position="154"/>
        <end position="309"/>
    </location>
</feature>
<reference evidence="8" key="1">
    <citation type="journal article" date="2019" name="Int. J. Syst. Evol. Microbiol.">
        <title>The Global Catalogue of Microorganisms (GCM) 10K type strain sequencing project: providing services to taxonomists for standard genome sequencing and annotation.</title>
        <authorList>
            <consortium name="The Broad Institute Genomics Platform"/>
            <consortium name="The Broad Institute Genome Sequencing Center for Infectious Disease"/>
            <person name="Wu L."/>
            <person name="Ma J."/>
        </authorList>
    </citation>
    <scope>NUCLEOTIDE SEQUENCE [LARGE SCALE GENOMIC DNA]</scope>
    <source>
        <strain evidence="8">CGMCC 1.16326</strain>
    </source>
</reference>
<evidence type="ECO:0000259" key="6">
    <source>
        <dbReference type="Pfam" id="PF02729"/>
    </source>
</evidence>
<comment type="caution">
    <text evidence="7">The sequence shown here is derived from an EMBL/GenBank/DDBJ whole genome shotgun (WGS) entry which is preliminary data.</text>
</comment>
<name>A0ABW0HHH2_9HYPH</name>
<sequence length="345" mass="37823">MAGVGVKDLLSADDIDESDLFDVLSKAAAIADGKLPARTRPRMIGLFFEQESTRTRIGFDVAASRLRHHIVDISASPGSRLGKAQGEDLEDHIRTISEYCDLIVARTEHVATVEEIARLTHLPVVNGGNGIGEHPTQALVDLFTIERRLGDVRGLSVALSCDPTARHALSFMKLLALRPPRRFTLCLAPETKLSNVAAAAIDDLRRCGTIIDRVDNVEATLDHDVLSIQTQRASSIISGRIGEMDTAQKIEDEKFTLTAEKVLRNRSKTMIMNPLPRHSETDKSCDSLPNAAYFDQVRLSVPIRMAVLSRMLAGRRWAGRSPSRSQPGWPETSSPISSSLSRSVN</sequence>
<dbReference type="PANTHER" id="PTHR45753:SF6">
    <property type="entry name" value="ASPARTATE CARBAMOYLTRANSFERASE"/>
    <property type="match status" value="1"/>
</dbReference>
<evidence type="ECO:0000256" key="4">
    <source>
        <dbReference type="SAM" id="MobiDB-lite"/>
    </source>
</evidence>
<accession>A0ABW0HHH2</accession>
<dbReference type="PRINTS" id="PR00100">
    <property type="entry name" value="AOTCASE"/>
</dbReference>
<organism evidence="7 8">
    <name type="scientific">Bosea vestrisii</name>
    <dbReference type="NCBI Taxonomy" id="151416"/>
    <lineage>
        <taxon>Bacteria</taxon>
        <taxon>Pseudomonadati</taxon>
        <taxon>Pseudomonadota</taxon>
        <taxon>Alphaproteobacteria</taxon>
        <taxon>Hyphomicrobiales</taxon>
        <taxon>Boseaceae</taxon>
        <taxon>Bosea</taxon>
    </lineage>
</organism>
<keyword evidence="2 3" id="KW-0808">Transferase</keyword>
<dbReference type="InterPro" id="IPR036901">
    <property type="entry name" value="Asp/Orn_carbamoylTrfase_sf"/>
</dbReference>
<dbReference type="SUPFAM" id="SSF53671">
    <property type="entry name" value="Aspartate/ornithine carbamoyltransferase"/>
    <property type="match status" value="1"/>
</dbReference>
<evidence type="ECO:0000256" key="2">
    <source>
        <dbReference type="ARBA" id="ARBA00022679"/>
    </source>
</evidence>
<proteinExistence type="inferred from homology"/>
<dbReference type="InterPro" id="IPR006132">
    <property type="entry name" value="Asp/Orn_carbamoyltranf_P-bd"/>
</dbReference>
<dbReference type="RefSeq" id="WP_377011396.1">
    <property type="nucleotide sequence ID" value="NZ_JBHSLV010000047.1"/>
</dbReference>
<feature type="compositionally biased region" description="Low complexity" evidence="4">
    <location>
        <begin position="333"/>
        <end position="345"/>
    </location>
</feature>
<evidence type="ECO:0000259" key="5">
    <source>
        <dbReference type="Pfam" id="PF00185"/>
    </source>
</evidence>
<dbReference type="EMBL" id="JBHSLV010000047">
    <property type="protein sequence ID" value="MFC5395444.1"/>
    <property type="molecule type" value="Genomic_DNA"/>
</dbReference>
<dbReference type="Gene3D" id="3.40.50.1370">
    <property type="entry name" value="Aspartate/ornithine carbamoyltransferase"/>
    <property type="match status" value="2"/>
</dbReference>
<evidence type="ECO:0008006" key="9">
    <source>
        <dbReference type="Google" id="ProtNLM"/>
    </source>
</evidence>
<dbReference type="Proteomes" id="UP001596104">
    <property type="component" value="Unassembled WGS sequence"/>
</dbReference>
<keyword evidence="8" id="KW-1185">Reference proteome</keyword>
<dbReference type="Pfam" id="PF00185">
    <property type="entry name" value="OTCace"/>
    <property type="match status" value="1"/>
</dbReference>
<evidence type="ECO:0000313" key="8">
    <source>
        <dbReference type="Proteomes" id="UP001596104"/>
    </source>
</evidence>
<gene>
    <name evidence="7" type="ORF">ACFPPC_22705</name>
</gene>
<dbReference type="InterPro" id="IPR006131">
    <property type="entry name" value="Asp_carbamoyltransf_Asp/Orn-bd"/>
</dbReference>
<evidence type="ECO:0000256" key="3">
    <source>
        <dbReference type="RuleBase" id="RU003634"/>
    </source>
</evidence>
<dbReference type="InterPro" id="IPR006130">
    <property type="entry name" value="Asp/Orn_carbamoylTrfase"/>
</dbReference>
<dbReference type="PANTHER" id="PTHR45753">
    <property type="entry name" value="ORNITHINE CARBAMOYLTRANSFERASE, MITOCHONDRIAL"/>
    <property type="match status" value="1"/>
</dbReference>
<evidence type="ECO:0000256" key="1">
    <source>
        <dbReference type="ARBA" id="ARBA00003822"/>
    </source>
</evidence>
<comment type="similarity">
    <text evidence="3">Belongs to the aspartate/ornithine carbamoyltransferase superfamily.</text>
</comment>
<comment type="function">
    <text evidence="1">Reversibly catalyzes the transfer of the carbamoyl group from carbamoyl phosphate (CP) to the N(epsilon) atom of ornithine (ORN) to produce L-citrulline.</text>
</comment>
<feature type="domain" description="Aspartate/ornithine carbamoyltransferase carbamoyl-P binding" evidence="6">
    <location>
        <begin position="7"/>
        <end position="146"/>
    </location>
</feature>